<reference evidence="3 4" key="1">
    <citation type="journal article" date="2012" name="Genome Biol.">
        <title>Genome and low-iron response of an oceanic diatom adapted to chronic iron limitation.</title>
        <authorList>
            <person name="Lommer M."/>
            <person name="Specht M."/>
            <person name="Roy A.S."/>
            <person name="Kraemer L."/>
            <person name="Andreson R."/>
            <person name="Gutowska M.A."/>
            <person name="Wolf J."/>
            <person name="Bergner S.V."/>
            <person name="Schilhabel M.B."/>
            <person name="Klostermeier U.C."/>
            <person name="Beiko R.G."/>
            <person name="Rosenstiel P."/>
            <person name="Hippler M."/>
            <person name="Laroche J."/>
        </authorList>
    </citation>
    <scope>NUCLEOTIDE SEQUENCE [LARGE SCALE GENOMIC DNA]</scope>
    <source>
        <strain evidence="3 4">CCMP1005</strain>
    </source>
</reference>
<evidence type="ECO:0000256" key="1">
    <source>
        <dbReference type="SAM" id="MobiDB-lite"/>
    </source>
</evidence>
<evidence type="ECO:0000313" key="3">
    <source>
        <dbReference type="EMBL" id="EJK46114.1"/>
    </source>
</evidence>
<feature type="region of interest" description="Disordered" evidence="1">
    <location>
        <begin position="888"/>
        <end position="935"/>
    </location>
</feature>
<dbReference type="Proteomes" id="UP000266841">
    <property type="component" value="Unassembled WGS sequence"/>
</dbReference>
<feature type="compositionally biased region" description="Polar residues" evidence="1">
    <location>
        <begin position="925"/>
        <end position="935"/>
    </location>
</feature>
<organism evidence="3 4">
    <name type="scientific">Thalassiosira oceanica</name>
    <name type="common">Marine diatom</name>
    <dbReference type="NCBI Taxonomy" id="159749"/>
    <lineage>
        <taxon>Eukaryota</taxon>
        <taxon>Sar</taxon>
        <taxon>Stramenopiles</taxon>
        <taxon>Ochrophyta</taxon>
        <taxon>Bacillariophyta</taxon>
        <taxon>Coscinodiscophyceae</taxon>
        <taxon>Thalassiosirophycidae</taxon>
        <taxon>Thalassiosirales</taxon>
        <taxon>Thalassiosiraceae</taxon>
        <taxon>Thalassiosira</taxon>
    </lineage>
</organism>
<comment type="caution">
    <text evidence="3">The sequence shown here is derived from an EMBL/GenBank/DDBJ whole genome shotgun (WGS) entry which is preliminary data.</text>
</comment>
<feature type="region of interest" description="Disordered" evidence="1">
    <location>
        <begin position="285"/>
        <end position="313"/>
    </location>
</feature>
<gene>
    <name evidence="3" type="ORF">THAOC_35238</name>
</gene>
<accession>K0R3Q8</accession>
<dbReference type="Gene3D" id="1.10.10.60">
    <property type="entry name" value="Homeodomain-like"/>
    <property type="match status" value="3"/>
</dbReference>
<evidence type="ECO:0000259" key="2">
    <source>
        <dbReference type="PROSITE" id="PS50090"/>
    </source>
</evidence>
<dbReference type="InterPro" id="IPR001005">
    <property type="entry name" value="SANT/Myb"/>
</dbReference>
<name>K0R3Q8_THAOC</name>
<dbReference type="SMART" id="SM00717">
    <property type="entry name" value="SANT"/>
    <property type="match status" value="3"/>
</dbReference>
<protein>
    <recommendedName>
        <fullName evidence="2">Myb-like domain-containing protein</fullName>
    </recommendedName>
</protein>
<dbReference type="AlphaFoldDB" id="K0R3Q8"/>
<feature type="domain" description="Myb-like" evidence="2">
    <location>
        <begin position="6"/>
        <end position="67"/>
    </location>
</feature>
<proteinExistence type="predicted"/>
<feature type="non-terminal residue" evidence="3">
    <location>
        <position position="1"/>
    </location>
</feature>
<keyword evidence="4" id="KW-1185">Reference proteome</keyword>
<dbReference type="EMBL" id="AGNL01047982">
    <property type="protein sequence ID" value="EJK46114.1"/>
    <property type="molecule type" value="Genomic_DNA"/>
</dbReference>
<sequence>PEDVKRGKLGNSDWSEEEDVELTKLVNKHGTSWRDCLDDSQTFQEKYEHISDESARDRLRSRWRTLSKKTDTIDWSEQDYTEEDVRNEISRQVDIHGTDWKQIMAVSSLLQDRYRGTAEDTARRCISKRYARITKKAADYADDVAEVIAPSVPEETSSDSARCESIRERQARRKSAFILRDCDERDEEKKKTTIDVRTDDPAARAISCWSAEEDAALSKLVDEHGTSWKACLSNSRAFQVKFRGINDRSARDRLKQRWRTIKSQFVKNEGDLEGEEVLEDAEIYHSNLETSSDRNEDGAFASRPRRQRSAPVKFVARPSKNGLNCDEGDAEFLAEAREECPTTRGTSSAPGERDIEPTKPSIYWSEEEDAELTKLVNKHGTSWRDCLDDSQTFQEKYEHISDESARDRLRFRWRTLSKNTYTIDWSEQDYSEEDVRNEISRQVDIHGTDWKQILAVSSLLQDRYRGIAEDTARRCISKRYGRMKRSPVEETASELSCSFSIDSEPSELSDLGSACSDIPSFISADMDLYRLICDDDEFDFGLDNLNGPERNSPVDEFVPPFEGWSHCQGLDRTELLREICARKTSPGELQVIHISYDGNTKDSLQHFFLSVQDICAKGVYRETPVQPDAMFVLLDLDGKIDTGIGVVRRSSWDIYACNDKVEKVIDFWAVRNEAEGSIGSFQMPSVGGVHKMQSLLYYMKDVVHSASLVDMEDQILLSPHDFLALQQFHICEDGVACRHCYCPFEVPLSEEGVSGLIEDLIFHCNECRECPLSVRRKMKRDSKTLPVSRPPSRQLIPRKARPSNFRSGQQKDDETSFQESAKGSTSREDIPFLGSRALALGNIWKRLSDFEDFLPSEAASSNNLELEPPQYKGVTSFLDSGRSPEHFHCSTSFTSDVKENQELQSPRRKKPDVAGQSWPFRGQILSPSHTVQQSC</sequence>
<dbReference type="PROSITE" id="PS50090">
    <property type="entry name" value="MYB_LIKE"/>
    <property type="match status" value="1"/>
</dbReference>
<feature type="region of interest" description="Disordered" evidence="1">
    <location>
        <begin position="781"/>
        <end position="828"/>
    </location>
</feature>
<evidence type="ECO:0000313" key="4">
    <source>
        <dbReference type="Proteomes" id="UP000266841"/>
    </source>
</evidence>
<feature type="region of interest" description="Disordered" evidence="1">
    <location>
        <begin position="338"/>
        <end position="359"/>
    </location>
</feature>